<dbReference type="InterPro" id="IPR016186">
    <property type="entry name" value="C-type_lectin-like/link_sf"/>
</dbReference>
<dbReference type="EMBL" id="JBJQND010000001">
    <property type="protein sequence ID" value="KAL3889384.1"/>
    <property type="molecule type" value="Genomic_DNA"/>
</dbReference>
<accession>A0ABD3XT40</accession>
<dbReference type="InterPro" id="IPR001304">
    <property type="entry name" value="C-type_lectin-like"/>
</dbReference>
<dbReference type="PANTHER" id="PTHR22801:SF63">
    <property type="entry name" value="C-TYPE LECTIN DOMAIN-CONTAINING PROTEIN"/>
    <property type="match status" value="1"/>
</dbReference>
<dbReference type="PROSITE" id="PS50041">
    <property type="entry name" value="C_TYPE_LECTIN_2"/>
    <property type="match status" value="1"/>
</dbReference>
<feature type="domain" description="C-type lectin" evidence="1">
    <location>
        <begin position="100"/>
        <end position="221"/>
    </location>
</feature>
<comment type="caution">
    <text evidence="2">The sequence shown here is derived from an EMBL/GenBank/DDBJ whole genome shotgun (WGS) entry which is preliminary data.</text>
</comment>
<sequence>MIMSFRVCIGVFVMLLSSPISSFFQGHSIPLAPPIPQPVPVVVGGSHSGFGSTLQVLALVAIILNSAPARPTTTTTTTATTTKPPVAGCPSGYIMYTGRCGPFCYRFETQACASFTNARQVCTREGGDLLNVDTCYFDFFHDIALRTAAGCAMNVWMGFSSATTSVNYITVRGDSLPQNSVLWDFGEPEAHNGGGCVGMIGAFKNRLDDVVCDTNMRYFCQIFI</sequence>
<organism evidence="2 3">
    <name type="scientific">Sinanodonta woodiana</name>
    <name type="common">Chinese pond mussel</name>
    <name type="synonym">Anodonta woodiana</name>
    <dbReference type="NCBI Taxonomy" id="1069815"/>
    <lineage>
        <taxon>Eukaryota</taxon>
        <taxon>Metazoa</taxon>
        <taxon>Spiralia</taxon>
        <taxon>Lophotrochozoa</taxon>
        <taxon>Mollusca</taxon>
        <taxon>Bivalvia</taxon>
        <taxon>Autobranchia</taxon>
        <taxon>Heteroconchia</taxon>
        <taxon>Palaeoheterodonta</taxon>
        <taxon>Unionida</taxon>
        <taxon>Unionoidea</taxon>
        <taxon>Unionidae</taxon>
        <taxon>Unioninae</taxon>
        <taxon>Sinanodonta</taxon>
    </lineage>
</organism>
<dbReference type="Gene3D" id="3.10.100.10">
    <property type="entry name" value="Mannose-Binding Protein A, subunit A"/>
    <property type="match status" value="1"/>
</dbReference>
<keyword evidence="3" id="KW-1185">Reference proteome</keyword>
<proteinExistence type="predicted"/>
<dbReference type="Pfam" id="PF00059">
    <property type="entry name" value="Lectin_C"/>
    <property type="match status" value="1"/>
</dbReference>
<dbReference type="CDD" id="cd00037">
    <property type="entry name" value="CLECT"/>
    <property type="match status" value="1"/>
</dbReference>
<protein>
    <recommendedName>
        <fullName evidence="1">C-type lectin domain-containing protein</fullName>
    </recommendedName>
</protein>
<reference evidence="2 3" key="1">
    <citation type="submission" date="2024-11" db="EMBL/GenBank/DDBJ databases">
        <title>Chromosome-level genome assembly of the freshwater bivalve Anodonta woodiana.</title>
        <authorList>
            <person name="Chen X."/>
        </authorList>
    </citation>
    <scope>NUCLEOTIDE SEQUENCE [LARGE SCALE GENOMIC DNA]</scope>
    <source>
        <strain evidence="2">MN2024</strain>
        <tissue evidence="2">Gills</tissue>
    </source>
</reference>
<gene>
    <name evidence="2" type="ORF">ACJMK2_001728</name>
</gene>
<dbReference type="PANTHER" id="PTHR22801">
    <property type="entry name" value="LITHOSTATHINE"/>
    <property type="match status" value="1"/>
</dbReference>
<evidence type="ECO:0000313" key="2">
    <source>
        <dbReference type="EMBL" id="KAL3889384.1"/>
    </source>
</evidence>
<dbReference type="InterPro" id="IPR050801">
    <property type="entry name" value="Ca-Dep_Lectins_ImmuneDev"/>
</dbReference>
<name>A0ABD3XT40_SINWO</name>
<dbReference type="Proteomes" id="UP001634394">
    <property type="component" value="Unassembled WGS sequence"/>
</dbReference>
<dbReference type="AlphaFoldDB" id="A0ABD3XT40"/>
<dbReference type="InterPro" id="IPR016187">
    <property type="entry name" value="CTDL_fold"/>
</dbReference>
<evidence type="ECO:0000313" key="3">
    <source>
        <dbReference type="Proteomes" id="UP001634394"/>
    </source>
</evidence>
<dbReference type="SMART" id="SM00034">
    <property type="entry name" value="CLECT"/>
    <property type="match status" value="1"/>
</dbReference>
<dbReference type="SUPFAM" id="SSF56436">
    <property type="entry name" value="C-type lectin-like"/>
    <property type="match status" value="1"/>
</dbReference>
<evidence type="ECO:0000259" key="1">
    <source>
        <dbReference type="PROSITE" id="PS50041"/>
    </source>
</evidence>